<reference evidence="15" key="1">
    <citation type="submission" date="2017-08" db="EMBL/GenBank/DDBJ databases">
        <authorList>
            <person name="Varghese N."/>
            <person name="Submissions S."/>
        </authorList>
    </citation>
    <scope>NUCLEOTIDE SEQUENCE [LARGE SCALE GENOMIC DNA]</scope>
    <source>
        <strain evidence="15">KCTC 23107</strain>
    </source>
</reference>
<dbReference type="RefSeq" id="WP_097109259.1">
    <property type="nucleotide sequence ID" value="NZ_OCPC01000006.1"/>
</dbReference>
<dbReference type="Pfam" id="PF02738">
    <property type="entry name" value="MoCoBD_1"/>
    <property type="match status" value="1"/>
</dbReference>
<dbReference type="FunFam" id="3.30.365.10:FF:000001">
    <property type="entry name" value="Xanthine dehydrogenase oxidase"/>
    <property type="match status" value="1"/>
</dbReference>
<evidence type="ECO:0000313" key="14">
    <source>
        <dbReference type="EMBL" id="SOE18794.1"/>
    </source>
</evidence>
<evidence type="ECO:0000256" key="8">
    <source>
        <dbReference type="ARBA" id="ARBA00056654"/>
    </source>
</evidence>
<dbReference type="InterPro" id="IPR036856">
    <property type="entry name" value="Ald_Oxase/Xan_DH_a/b_sf"/>
</dbReference>
<keyword evidence="3" id="KW-0479">Metal-binding</keyword>
<gene>
    <name evidence="14" type="ORF">SAMN05877838_3736</name>
</gene>
<sequence>MNDQTKIDQDRAERTEKLQGMGCKRKRVEDIRFTQGKGSYVDDLKLPGMLFGDFVRSPHAHARIKSIDTSRAKALPGVVAVLTAADLKPLGLHYMPTLAGDVQAVLAEEKVLFQNQEVAFVIAEDRYIASDATELVDVDYEALPCIVDPFRSMDEDAPILREDIQDKMEGAHGPRKHPNHIFEWQIGDKDATDKVFAEADVTIKEMLVDHRTHPSPLETCQSVASFDKVKGELTLWGTFQAPHVIRTVVSLISGLPEHKIHVIAPDIGGGFGNKVGAYAGYVCSVVGSIVLGVPVKWVEDRMENLSTTSFARDYHMTTELAATKDGKIQGMRVHVLADHGAFDACADPSKWPAGFMNICTGSYDIPTAHLVVDGVYTNKASGGVAYRCSFRVTEAVFAIERAVELLAEKLGMDAAELRIKNFIKPEQFPYKSALGWEYDSGDYHTAMKKAMDTVGYKELRAEQAKKREAFKRGETREIMGIGISFFTEIVGAGPSKNCDILGVAMFDSAEIRIHPTGSVIARMGTKSQGQGHETTYAQIIATEIGIPADDIMIEEGNTDTAPYGLGTYGSRSTPVAGAATAVSARKIKAKAQMIAAHMLEVHEGDLEWDVDRFRVKGLPEKFKTMKEIAWASYNAPPPNMEPGLEAVNYYEPPNMTYPFGAYFCVMDIDVDTGVAKTRRFYALDDCGTRINPMVIEGQVHGGLTEAFACAMGQEIRYDEHGNVMGASFMDFFLPTAVETPHWETDHTVTPSPHHPIGAKGVGESPHVGGVPCFSNAVNDAYAFLGAGHIQMPHDAWRLWQVGEKLGLHA</sequence>
<comment type="catalytic activity">
    <reaction evidence="6">
        <text>CO + a quinone + H2O = a quinol + CO2</text>
        <dbReference type="Rhea" id="RHEA:48880"/>
        <dbReference type="ChEBI" id="CHEBI:15377"/>
        <dbReference type="ChEBI" id="CHEBI:16526"/>
        <dbReference type="ChEBI" id="CHEBI:17245"/>
        <dbReference type="ChEBI" id="CHEBI:24646"/>
        <dbReference type="ChEBI" id="CHEBI:132124"/>
        <dbReference type="EC" id="1.2.5.3"/>
    </reaction>
</comment>
<dbReference type="Gene3D" id="3.90.1170.50">
    <property type="entry name" value="Aldehyde oxidase/xanthine dehydrogenase, a/b hammerhead"/>
    <property type="match status" value="1"/>
</dbReference>
<dbReference type="SUPFAM" id="SSF54665">
    <property type="entry name" value="CO dehydrogenase molybdoprotein N-domain-like"/>
    <property type="match status" value="1"/>
</dbReference>
<evidence type="ECO:0000256" key="2">
    <source>
        <dbReference type="ARBA" id="ARBA00022505"/>
    </source>
</evidence>
<dbReference type="FunFam" id="3.30.365.10:FF:000005">
    <property type="entry name" value="Carbon monoxide dehydrogenase large chain"/>
    <property type="match status" value="1"/>
</dbReference>
<organism evidence="14 15">
    <name type="scientific">Hoeflea halophila</name>
    <dbReference type="NCBI Taxonomy" id="714899"/>
    <lineage>
        <taxon>Bacteria</taxon>
        <taxon>Pseudomonadati</taxon>
        <taxon>Pseudomonadota</taxon>
        <taxon>Alphaproteobacteria</taxon>
        <taxon>Hyphomicrobiales</taxon>
        <taxon>Rhizobiaceae</taxon>
        <taxon>Hoeflea</taxon>
    </lineage>
</organism>
<keyword evidence="15" id="KW-1185">Reference proteome</keyword>
<name>A0A286IHH5_9HYPH</name>
<dbReference type="NCBIfam" id="TIGR02416">
    <property type="entry name" value="CO_dehy_Mo_lg"/>
    <property type="match status" value="1"/>
</dbReference>
<dbReference type="Proteomes" id="UP000219465">
    <property type="component" value="Unassembled WGS sequence"/>
</dbReference>
<protein>
    <recommendedName>
        <fullName evidence="11">Carbon monoxide dehydrogenase large chain</fullName>
        <ecNumber evidence="10">1.2.5.3</ecNumber>
    </recommendedName>
</protein>
<dbReference type="GO" id="GO:0008805">
    <property type="term" value="F:carbon-monoxide oxygenase activity"/>
    <property type="evidence" value="ECO:0007669"/>
    <property type="project" value="UniProtKB-EC"/>
</dbReference>
<dbReference type="InterPro" id="IPR016208">
    <property type="entry name" value="Ald_Oxase/xanthine_DH-like"/>
</dbReference>
<keyword evidence="4" id="KW-0560">Oxidoreductase</keyword>
<evidence type="ECO:0000313" key="15">
    <source>
        <dbReference type="Proteomes" id="UP000219465"/>
    </source>
</evidence>
<dbReference type="InterPro" id="IPR037165">
    <property type="entry name" value="AldOxase/xan_DH_Mopterin-bd_sf"/>
</dbReference>
<dbReference type="InterPro" id="IPR046867">
    <property type="entry name" value="AldOxase/xan_DH_MoCoBD2"/>
</dbReference>
<dbReference type="AlphaFoldDB" id="A0A286IHH5"/>
<evidence type="ECO:0000256" key="4">
    <source>
        <dbReference type="ARBA" id="ARBA00023002"/>
    </source>
</evidence>
<evidence type="ECO:0000259" key="13">
    <source>
        <dbReference type="SMART" id="SM01008"/>
    </source>
</evidence>
<dbReference type="EMBL" id="OCPC01000006">
    <property type="protein sequence ID" value="SOE18794.1"/>
    <property type="molecule type" value="Genomic_DNA"/>
</dbReference>
<evidence type="ECO:0000256" key="12">
    <source>
        <dbReference type="SAM" id="MobiDB-lite"/>
    </source>
</evidence>
<dbReference type="GO" id="GO:0043885">
    <property type="term" value="F:anaerobic carbon-monoxide dehydrogenase activity"/>
    <property type="evidence" value="ECO:0007669"/>
    <property type="project" value="InterPro"/>
</dbReference>
<dbReference type="InterPro" id="IPR012780">
    <property type="entry name" value="CO_Mo_DH_lsu"/>
</dbReference>
<feature type="compositionally biased region" description="Basic and acidic residues" evidence="12">
    <location>
        <begin position="1"/>
        <end position="17"/>
    </location>
</feature>
<evidence type="ECO:0000256" key="1">
    <source>
        <dbReference type="ARBA" id="ARBA00001960"/>
    </source>
</evidence>
<evidence type="ECO:0000256" key="3">
    <source>
        <dbReference type="ARBA" id="ARBA00022723"/>
    </source>
</evidence>
<dbReference type="Pfam" id="PF01315">
    <property type="entry name" value="Ald_Xan_dh_C"/>
    <property type="match status" value="1"/>
</dbReference>
<feature type="domain" description="Aldehyde oxidase/xanthine dehydrogenase a/b hammerhead" evidence="13">
    <location>
        <begin position="35"/>
        <end position="144"/>
    </location>
</feature>
<comment type="subunit">
    <text evidence="9">Dimer of heterotrimers. Each heterotrimer consists of a large, a medium and a small subunit.</text>
</comment>
<dbReference type="SMART" id="SM01008">
    <property type="entry name" value="Ald_Xan_dh_C"/>
    <property type="match status" value="1"/>
</dbReference>
<dbReference type="GO" id="GO:0005507">
    <property type="term" value="F:copper ion binding"/>
    <property type="evidence" value="ECO:0007669"/>
    <property type="project" value="InterPro"/>
</dbReference>
<accession>A0A286IHH5</accession>
<feature type="region of interest" description="Disordered" evidence="12">
    <location>
        <begin position="1"/>
        <end position="20"/>
    </location>
</feature>
<dbReference type="OrthoDB" id="9758509at2"/>
<dbReference type="Pfam" id="PF20256">
    <property type="entry name" value="MoCoBD_2"/>
    <property type="match status" value="1"/>
</dbReference>
<dbReference type="GO" id="GO:0030151">
    <property type="term" value="F:molybdenum ion binding"/>
    <property type="evidence" value="ECO:0007669"/>
    <property type="project" value="InterPro"/>
</dbReference>
<proteinExistence type="predicted"/>
<keyword evidence="5" id="KW-0186">Copper</keyword>
<dbReference type="InterPro" id="IPR000674">
    <property type="entry name" value="Ald_Oxase/Xan_DH_a/b"/>
</dbReference>
<dbReference type="FunFam" id="3.90.1170.50:FF:000006">
    <property type="entry name" value="Carbon monoxide dehydrogenase large chain"/>
    <property type="match status" value="1"/>
</dbReference>
<evidence type="ECO:0000256" key="7">
    <source>
        <dbReference type="ARBA" id="ARBA00053029"/>
    </source>
</evidence>
<comment type="function">
    <text evidence="8">Catalyzes the oxidation of carbon monoxide to carbon dioxide.</text>
</comment>
<dbReference type="PANTHER" id="PTHR11908">
    <property type="entry name" value="XANTHINE DEHYDROGENASE"/>
    <property type="match status" value="1"/>
</dbReference>
<evidence type="ECO:0000256" key="11">
    <source>
        <dbReference type="ARBA" id="ARBA00073203"/>
    </source>
</evidence>
<dbReference type="PANTHER" id="PTHR11908:SF132">
    <property type="entry name" value="ALDEHYDE OXIDASE 1-RELATED"/>
    <property type="match status" value="1"/>
</dbReference>
<evidence type="ECO:0000256" key="5">
    <source>
        <dbReference type="ARBA" id="ARBA00023008"/>
    </source>
</evidence>
<dbReference type="Gene3D" id="3.30.365.10">
    <property type="entry name" value="Aldehyde oxidase/xanthine dehydrogenase, molybdopterin binding domain"/>
    <property type="match status" value="4"/>
</dbReference>
<keyword evidence="2" id="KW-0500">Molybdenum</keyword>
<evidence type="ECO:0000256" key="6">
    <source>
        <dbReference type="ARBA" id="ARBA00050098"/>
    </source>
</evidence>
<dbReference type="EC" id="1.2.5.3" evidence="10"/>
<evidence type="ECO:0000256" key="9">
    <source>
        <dbReference type="ARBA" id="ARBA00066077"/>
    </source>
</evidence>
<comment type="cofactor">
    <cofactor evidence="1">
        <name>Cu(+)</name>
        <dbReference type="ChEBI" id="CHEBI:49552"/>
    </cofactor>
</comment>
<dbReference type="GO" id="GO:0005506">
    <property type="term" value="F:iron ion binding"/>
    <property type="evidence" value="ECO:0007669"/>
    <property type="project" value="InterPro"/>
</dbReference>
<dbReference type="InterPro" id="IPR008274">
    <property type="entry name" value="AldOxase/xan_DH_MoCoBD1"/>
</dbReference>
<dbReference type="SUPFAM" id="SSF56003">
    <property type="entry name" value="Molybdenum cofactor-binding domain"/>
    <property type="match status" value="1"/>
</dbReference>
<evidence type="ECO:0000256" key="10">
    <source>
        <dbReference type="ARBA" id="ARBA00066587"/>
    </source>
</evidence>
<comment type="cofactor">
    <cofactor evidence="7">
        <name>Mo-molybdopterin cytosine dinucleotide</name>
        <dbReference type="ChEBI" id="CHEBI:71308"/>
    </cofactor>
</comment>